<evidence type="ECO:0000313" key="2">
    <source>
        <dbReference type="EMBL" id="KIM58646.1"/>
    </source>
</evidence>
<gene>
    <name evidence="2" type="ORF">SCLCIDRAFT_27916</name>
</gene>
<protein>
    <submittedName>
        <fullName evidence="2">Uncharacterized protein</fullName>
    </submittedName>
</protein>
<feature type="region of interest" description="Disordered" evidence="1">
    <location>
        <begin position="1"/>
        <end position="125"/>
    </location>
</feature>
<keyword evidence="3" id="KW-1185">Reference proteome</keyword>
<sequence length="162" mass="17465">MDQTNNKRKAPNSPSPPGAPRQALPPVGAHYFPPAFGSPQTMPKRETALPPNLPPSLSPAQPHVSTPTATPTAPDQTLDPGKDMEMSNSQEEMEGIYNSIHAPTATNPPHPRDPSLPSTHPEDNPSDLGSLLFLAFNHMMKIFLPSILQGMQTQRLPSALKL</sequence>
<dbReference type="Proteomes" id="UP000053989">
    <property type="component" value="Unassembled WGS sequence"/>
</dbReference>
<dbReference type="HOGENOM" id="CLU_1636403_0_0_1"/>
<name>A0A0C3DRP6_9AGAM</name>
<evidence type="ECO:0000313" key="3">
    <source>
        <dbReference type="Proteomes" id="UP000053989"/>
    </source>
</evidence>
<organism evidence="2 3">
    <name type="scientific">Scleroderma citrinum Foug A</name>
    <dbReference type="NCBI Taxonomy" id="1036808"/>
    <lineage>
        <taxon>Eukaryota</taxon>
        <taxon>Fungi</taxon>
        <taxon>Dikarya</taxon>
        <taxon>Basidiomycota</taxon>
        <taxon>Agaricomycotina</taxon>
        <taxon>Agaricomycetes</taxon>
        <taxon>Agaricomycetidae</taxon>
        <taxon>Boletales</taxon>
        <taxon>Sclerodermatineae</taxon>
        <taxon>Sclerodermataceae</taxon>
        <taxon>Scleroderma</taxon>
    </lineage>
</organism>
<dbReference type="InParanoid" id="A0A0C3DRP6"/>
<reference evidence="2 3" key="1">
    <citation type="submission" date="2014-04" db="EMBL/GenBank/DDBJ databases">
        <authorList>
            <consortium name="DOE Joint Genome Institute"/>
            <person name="Kuo A."/>
            <person name="Kohler A."/>
            <person name="Nagy L.G."/>
            <person name="Floudas D."/>
            <person name="Copeland A."/>
            <person name="Barry K.W."/>
            <person name="Cichocki N."/>
            <person name="Veneault-Fourrey C."/>
            <person name="LaButti K."/>
            <person name="Lindquist E.A."/>
            <person name="Lipzen A."/>
            <person name="Lundell T."/>
            <person name="Morin E."/>
            <person name="Murat C."/>
            <person name="Sun H."/>
            <person name="Tunlid A."/>
            <person name="Henrissat B."/>
            <person name="Grigoriev I.V."/>
            <person name="Hibbett D.S."/>
            <person name="Martin F."/>
            <person name="Nordberg H.P."/>
            <person name="Cantor M.N."/>
            <person name="Hua S.X."/>
        </authorList>
    </citation>
    <scope>NUCLEOTIDE SEQUENCE [LARGE SCALE GENOMIC DNA]</scope>
    <source>
        <strain evidence="2 3">Foug A</strain>
    </source>
</reference>
<feature type="compositionally biased region" description="Basic residues" evidence="1">
    <location>
        <begin position="1"/>
        <end position="10"/>
    </location>
</feature>
<reference evidence="3" key="2">
    <citation type="submission" date="2015-01" db="EMBL/GenBank/DDBJ databases">
        <title>Evolutionary Origins and Diversification of the Mycorrhizal Mutualists.</title>
        <authorList>
            <consortium name="DOE Joint Genome Institute"/>
            <consortium name="Mycorrhizal Genomics Consortium"/>
            <person name="Kohler A."/>
            <person name="Kuo A."/>
            <person name="Nagy L.G."/>
            <person name="Floudas D."/>
            <person name="Copeland A."/>
            <person name="Barry K.W."/>
            <person name="Cichocki N."/>
            <person name="Veneault-Fourrey C."/>
            <person name="LaButti K."/>
            <person name="Lindquist E.A."/>
            <person name="Lipzen A."/>
            <person name="Lundell T."/>
            <person name="Morin E."/>
            <person name="Murat C."/>
            <person name="Riley R."/>
            <person name="Ohm R."/>
            <person name="Sun H."/>
            <person name="Tunlid A."/>
            <person name="Henrissat B."/>
            <person name="Grigoriev I.V."/>
            <person name="Hibbett D.S."/>
            <person name="Martin F."/>
        </authorList>
    </citation>
    <scope>NUCLEOTIDE SEQUENCE [LARGE SCALE GENOMIC DNA]</scope>
    <source>
        <strain evidence="3">Foug A</strain>
    </source>
</reference>
<accession>A0A0C3DRP6</accession>
<dbReference type="AlphaFoldDB" id="A0A0C3DRP6"/>
<dbReference type="EMBL" id="KN822083">
    <property type="protein sequence ID" value="KIM58646.1"/>
    <property type="molecule type" value="Genomic_DNA"/>
</dbReference>
<evidence type="ECO:0000256" key="1">
    <source>
        <dbReference type="SAM" id="MobiDB-lite"/>
    </source>
</evidence>
<proteinExistence type="predicted"/>